<evidence type="ECO:0000313" key="3">
    <source>
        <dbReference type="Proteomes" id="UP000258309"/>
    </source>
</evidence>
<protein>
    <submittedName>
        <fullName evidence="2">Uncharacterized protein</fullName>
    </submittedName>
</protein>
<feature type="region of interest" description="Disordered" evidence="1">
    <location>
        <begin position="726"/>
        <end position="856"/>
    </location>
</feature>
<feature type="region of interest" description="Disordered" evidence="1">
    <location>
        <begin position="979"/>
        <end position="1014"/>
    </location>
</feature>
<feature type="region of interest" description="Disordered" evidence="1">
    <location>
        <begin position="1078"/>
        <end position="1098"/>
    </location>
</feature>
<organism evidence="2 3">
    <name type="scientific">Scytalidium lignicola</name>
    <name type="common">Hyphomycete</name>
    <dbReference type="NCBI Taxonomy" id="5539"/>
    <lineage>
        <taxon>Eukaryota</taxon>
        <taxon>Fungi</taxon>
        <taxon>Dikarya</taxon>
        <taxon>Ascomycota</taxon>
        <taxon>Pezizomycotina</taxon>
        <taxon>Leotiomycetes</taxon>
        <taxon>Leotiomycetes incertae sedis</taxon>
        <taxon>Scytalidium</taxon>
    </lineage>
</organism>
<feature type="region of interest" description="Disordered" evidence="1">
    <location>
        <begin position="1406"/>
        <end position="1425"/>
    </location>
</feature>
<keyword evidence="3" id="KW-1185">Reference proteome</keyword>
<feature type="compositionally biased region" description="Gly residues" evidence="1">
    <location>
        <begin position="1407"/>
        <end position="1416"/>
    </location>
</feature>
<dbReference type="OrthoDB" id="3540498at2759"/>
<evidence type="ECO:0000313" key="2">
    <source>
        <dbReference type="EMBL" id="RFU29368.1"/>
    </source>
</evidence>
<feature type="compositionally biased region" description="Basic and acidic residues" evidence="1">
    <location>
        <begin position="991"/>
        <end position="1001"/>
    </location>
</feature>
<sequence length="1425" mass="157809">METAAQSRDKVICPEMAALTQKDTTRMLINTPWTALLLKYDQKDIHIETLDTLGLLQHLNKSLQQRIFRHNYKPDGIVIAFQWPEGSVVHGTLFFVSAPQGVVDDVASDIILSQRAAEKAHPYQLRKQIFTLDLFKSGQRGELFADWCPCSLGLETAHLPELSKNHSRKMVDRATVANVAFDARLFSRACRLLPEDGPMICRYKLHGPSKLCERFVQSDWEIEHTAFLQIKEIILPRLQESPVAADFQRIATAFFNGETIYYTEDDSLVNRETSSTADHIPNHIITYENESLKALQDAFYDPLFIKFVTDTARANKLEECIKKREKYHGLTVSRGREYLTSTKILDIAEREQKRAIIQGNAARLSEFRQIDTIIDMLRCLPEGEILEFDIEISSDSEDVGKNNGSAGSQQVTRTPISAKEQDADKMGKSSTKRKNKERSSGMDTTQLQSQKASTARYEIGKNNNTKQEQPNSLEQVQVNLIQPDAIATVPSDYHTGTTRATLENIVTEDTRHQYSQTTLSTNQISSDSTNLYEMAKAKGHHRVNEDGSSSKSTQHKKKDQLKVANKFTSGNNQKKEESEDGSQIKVDHSSDDKIKEINQSGTNASINLNTAETHGDVEMENNREKVGSSNKLTSTKPTHKQSKSTTTAEVQRDLVGPIETAALMDSLKMEEPPMSLEQSRERRESIKAERRASINFIRARTASRAANEDQPPIIQQLREEMKNKNANETSPFLDNEREMLDSSAENEAGEWKVITAKGARSRTTAQGKKASHISSGQTQKKSTNPQKQRYQNQNQAKSRKNTRSNTAQSHMRKHTPAQDKHQIKGDRLGPNINSYHEHSTEDLTDQRSQKKTERAKVNIDSQDEFPALPSTLSKTRIPALSSTPEATPKQKLLVNVSALQKTTQSQVHQEDTSYDTTKQGIISTANDIQDTSSHKYSPKHSVDAGVLSVNTDIDDPASEIYLPTSSGKHKMAEDCAIRTDYSNRSISPKADSGDRSDDMDVSHPSLKSSNESSPALGIISIETNFGISDNHPSLSNSNYGDNANEEYPAWSDYSSYRHFDDEIDESSDSTLGKPALEDQSQVASEQNICEKSDELSTEPRSCQTFSNIQNQPIHTGPRVDDTATIPTLAQAVPLNEIHGRVVNPIHPTANPAAVPSYGSQPTPVCTQPAANPTIATPGPTEQGQPSGVQTVVNQVIYMPPPVIFNQGQNFPAHNNPGAYHEQNIAATTHPNAHPNPPPNPYSHIPQFCLRCGTQEYSCVYCTPGATGANFPIGPTLMSQPGQHCFVCRNYINGCANCLGRTARYCILPLATTVHNTVTLFQPNNNNYGEHLGNRNDSVPAHLGHEHIHHGSVGPDVSVSASVHHIPPPPHVYTWPTPGQYDFNDFVPYPIDINYRNNGNNRDVDIEIGGGGNGGAGPSVNTGADN</sequence>
<feature type="non-terminal residue" evidence="2">
    <location>
        <position position="1425"/>
    </location>
</feature>
<feature type="compositionally biased region" description="Basic and acidic residues" evidence="1">
    <location>
        <begin position="816"/>
        <end position="827"/>
    </location>
</feature>
<evidence type="ECO:0000256" key="1">
    <source>
        <dbReference type="SAM" id="MobiDB-lite"/>
    </source>
</evidence>
<feature type="compositionally biased region" description="Polar residues" evidence="1">
    <location>
        <begin position="761"/>
        <end position="796"/>
    </location>
</feature>
<feature type="compositionally biased region" description="Polar residues" evidence="1">
    <location>
        <begin position="627"/>
        <end position="636"/>
    </location>
</feature>
<feature type="compositionally biased region" description="Polar residues" evidence="1">
    <location>
        <begin position="402"/>
        <end position="415"/>
    </location>
</feature>
<feature type="compositionally biased region" description="Polar residues" evidence="1">
    <location>
        <begin position="1078"/>
        <end position="1087"/>
    </location>
</feature>
<proteinExistence type="predicted"/>
<feature type="compositionally biased region" description="Polar residues" evidence="1">
    <location>
        <begin position="441"/>
        <end position="453"/>
    </location>
</feature>
<feature type="compositionally biased region" description="Basic and acidic residues" evidence="1">
    <location>
        <begin position="835"/>
        <end position="856"/>
    </location>
</feature>
<name>A0A3E2H7M1_SCYLI</name>
<dbReference type="Proteomes" id="UP000258309">
    <property type="component" value="Unassembled WGS sequence"/>
</dbReference>
<reference evidence="2 3" key="1">
    <citation type="submission" date="2018-05" db="EMBL/GenBank/DDBJ databases">
        <title>Draft genome sequence of Scytalidium lignicola DSM 105466, a ubiquitous saprotrophic fungus.</title>
        <authorList>
            <person name="Buettner E."/>
            <person name="Gebauer A.M."/>
            <person name="Hofrichter M."/>
            <person name="Liers C."/>
            <person name="Kellner H."/>
        </authorList>
    </citation>
    <scope>NUCLEOTIDE SEQUENCE [LARGE SCALE GENOMIC DNA]</scope>
    <source>
        <strain evidence="2 3">DSM 105466</strain>
    </source>
</reference>
<gene>
    <name evidence="2" type="ORF">B7463_g6971</name>
</gene>
<dbReference type="EMBL" id="NCSJ02000130">
    <property type="protein sequence ID" value="RFU29368.1"/>
    <property type="molecule type" value="Genomic_DNA"/>
</dbReference>
<feature type="non-terminal residue" evidence="2">
    <location>
        <position position="1"/>
    </location>
</feature>
<feature type="region of interest" description="Disordered" evidence="1">
    <location>
        <begin position="396"/>
        <end position="454"/>
    </location>
</feature>
<accession>A0A3E2H7M1</accession>
<comment type="caution">
    <text evidence="2">The sequence shown here is derived from an EMBL/GenBank/DDBJ whole genome shotgun (WGS) entry which is preliminary data.</text>
</comment>
<feature type="region of interest" description="Disordered" evidence="1">
    <location>
        <begin position="613"/>
        <end position="653"/>
    </location>
</feature>
<feature type="compositionally biased region" description="Basic and acidic residues" evidence="1">
    <location>
        <begin position="613"/>
        <end position="626"/>
    </location>
</feature>
<feature type="region of interest" description="Disordered" evidence="1">
    <location>
        <begin position="537"/>
        <end position="592"/>
    </location>
</feature>